<feature type="region of interest" description="Disordered" evidence="1">
    <location>
        <begin position="95"/>
        <end position="142"/>
    </location>
</feature>
<accession>A0A381E6V9</accession>
<gene>
    <name evidence="2" type="ORF">NCTC13294_01224</name>
</gene>
<feature type="region of interest" description="Disordered" evidence="1">
    <location>
        <begin position="35"/>
        <end position="61"/>
    </location>
</feature>
<evidence type="ECO:0000313" key="3">
    <source>
        <dbReference type="Proteomes" id="UP000254572"/>
    </source>
</evidence>
<dbReference type="AlphaFoldDB" id="A0A381E6V9"/>
<proteinExistence type="predicted"/>
<protein>
    <submittedName>
        <fullName evidence="2">Uncharacterized protein</fullName>
    </submittedName>
</protein>
<evidence type="ECO:0000313" key="2">
    <source>
        <dbReference type="EMBL" id="SUX22331.1"/>
    </source>
</evidence>
<sequence>MSSHVVTYVSGLYMGEGLGRGLDKLRSDKTQALSRSAACHEPRNQKTALTSPSPRVRGVGERVRQTAQQQNPGFIPFGGLPRAQHLSRLAACYEPRNQKAAPTSPSPRGRGVGERVKQTAQRQNPSFIPLGGLPRAQKPESCTSKPLALWERVRQTAQRQNPGFIPLGGLPRAQKPESCTNKLLVPWERGV</sequence>
<organism evidence="2 3">
    <name type="scientific">Cardiobacterium valvarum</name>
    <dbReference type="NCBI Taxonomy" id="194702"/>
    <lineage>
        <taxon>Bacteria</taxon>
        <taxon>Pseudomonadati</taxon>
        <taxon>Pseudomonadota</taxon>
        <taxon>Gammaproteobacteria</taxon>
        <taxon>Cardiobacteriales</taxon>
        <taxon>Cardiobacteriaceae</taxon>
        <taxon>Cardiobacterium</taxon>
    </lineage>
</organism>
<dbReference type="EMBL" id="UFUW01000001">
    <property type="protein sequence ID" value="SUX22331.1"/>
    <property type="molecule type" value="Genomic_DNA"/>
</dbReference>
<reference evidence="2 3" key="1">
    <citation type="submission" date="2018-06" db="EMBL/GenBank/DDBJ databases">
        <authorList>
            <consortium name="Pathogen Informatics"/>
            <person name="Doyle S."/>
        </authorList>
    </citation>
    <scope>NUCLEOTIDE SEQUENCE [LARGE SCALE GENOMIC DNA]</scope>
    <source>
        <strain evidence="2 3">NCTC13294</strain>
    </source>
</reference>
<dbReference type="Proteomes" id="UP000254572">
    <property type="component" value="Unassembled WGS sequence"/>
</dbReference>
<evidence type="ECO:0000256" key="1">
    <source>
        <dbReference type="SAM" id="MobiDB-lite"/>
    </source>
</evidence>
<keyword evidence="3" id="KW-1185">Reference proteome</keyword>
<name>A0A381E6V9_9GAMM</name>